<keyword evidence="4" id="KW-0597">Phosphoprotein</keyword>
<sequence>MLTTSVVMYQKNGLVYSWNIRPSPRTTYQDQFHPTWEILLLLKYYLSFNRLEGNVPDLGGLAKLELMFLTSNLLTGSVPEWIKGSTYKIDISYNNFSENSAPASLCRDDLELLECLGESPYSQEIVFRSTISSYSLGSRIFDVYIQEKLALKDFNIENEAEGHDKAVIKNFAAVVTNKVLMIRFHWAGKGTTATPNRGIYGPLVSSISVESDFSPPVDGKIVVGAVVSVLLLIFMILGILWWKVCMGGRISREKELRGLELQTGFFIATNNFNAANKIGEGGFGSIYKISDSYLSIIEFKQLSSKSKQGSCEFVTEIGMVSSLQHPNLVKLFGCCIEREQLLLVYEYMENNSLARALFGPTGGRLKLDWSTR</sequence>
<dbReference type="Proteomes" id="UP000594261">
    <property type="component" value="Chromosome 5"/>
</dbReference>
<evidence type="ECO:0000256" key="3">
    <source>
        <dbReference type="ARBA" id="ARBA00022527"/>
    </source>
</evidence>
<comment type="catalytic activity">
    <reaction evidence="11">
        <text>L-threonyl-[protein] + ATP = O-phospho-L-threonyl-[protein] + ADP + H(+)</text>
        <dbReference type="Rhea" id="RHEA:46608"/>
        <dbReference type="Rhea" id="RHEA-COMP:11060"/>
        <dbReference type="Rhea" id="RHEA-COMP:11605"/>
        <dbReference type="ChEBI" id="CHEBI:15378"/>
        <dbReference type="ChEBI" id="CHEBI:30013"/>
        <dbReference type="ChEBI" id="CHEBI:30616"/>
        <dbReference type="ChEBI" id="CHEBI:61977"/>
        <dbReference type="ChEBI" id="CHEBI:456216"/>
        <dbReference type="EC" id="2.7.11.1"/>
    </reaction>
</comment>
<comment type="catalytic activity">
    <reaction evidence="12">
        <text>L-seryl-[protein] + ATP = O-phospho-L-seryl-[protein] + ADP + H(+)</text>
        <dbReference type="Rhea" id="RHEA:17989"/>
        <dbReference type="Rhea" id="RHEA-COMP:9863"/>
        <dbReference type="Rhea" id="RHEA-COMP:11604"/>
        <dbReference type="ChEBI" id="CHEBI:15378"/>
        <dbReference type="ChEBI" id="CHEBI:29999"/>
        <dbReference type="ChEBI" id="CHEBI:30616"/>
        <dbReference type="ChEBI" id="CHEBI:83421"/>
        <dbReference type="ChEBI" id="CHEBI:456216"/>
        <dbReference type="EC" id="2.7.11.1"/>
    </reaction>
</comment>
<keyword evidence="6" id="KW-0732">Signal</keyword>
<keyword evidence="8" id="KW-0067">ATP-binding</keyword>
<dbReference type="Gene3D" id="3.80.10.10">
    <property type="entry name" value="Ribonuclease Inhibitor"/>
    <property type="match status" value="1"/>
</dbReference>
<keyword evidence="9" id="KW-0675">Receptor</keyword>
<keyword evidence="3" id="KW-0723">Serine/threonine-protein kinase</keyword>
<protein>
    <recommendedName>
        <fullName evidence="2">non-specific serine/threonine protein kinase</fullName>
        <ecNumber evidence="2">2.7.11.1</ecNumber>
    </recommendedName>
</protein>
<comment type="subcellular location">
    <subcellularLocation>
        <location evidence="1">Membrane</location>
        <topology evidence="1">Single-pass type I membrane protein</topology>
    </subcellularLocation>
</comment>
<dbReference type="PANTHER" id="PTHR48006:SF66">
    <property type="entry name" value="PROTEIN KINASE DOMAIN-CONTAINING PROTEIN"/>
    <property type="match status" value="1"/>
</dbReference>
<proteinExistence type="predicted"/>
<evidence type="ECO:0000256" key="5">
    <source>
        <dbReference type="ARBA" id="ARBA00022679"/>
    </source>
</evidence>
<dbReference type="EMBL" id="LRBV02000005">
    <property type="status" value="NOT_ANNOTATED_CDS"/>
    <property type="molecule type" value="Genomic_DNA"/>
</dbReference>
<evidence type="ECO:0000256" key="13">
    <source>
        <dbReference type="SAM" id="Phobius"/>
    </source>
</evidence>
<reference evidence="15" key="2">
    <citation type="submission" date="2021-01" db="UniProtKB">
        <authorList>
            <consortium name="EnsemblPlants"/>
        </authorList>
    </citation>
    <scope>IDENTIFICATION</scope>
</reference>
<dbReference type="InterPro" id="IPR051824">
    <property type="entry name" value="LRR_Rcpt-Like_S/T_Kinase"/>
</dbReference>
<evidence type="ECO:0000256" key="2">
    <source>
        <dbReference type="ARBA" id="ARBA00012513"/>
    </source>
</evidence>
<dbReference type="PROSITE" id="PS50011">
    <property type="entry name" value="PROTEIN_KINASE_DOM"/>
    <property type="match status" value="1"/>
</dbReference>
<dbReference type="PANTHER" id="PTHR48006">
    <property type="entry name" value="LEUCINE-RICH REPEAT-CONTAINING PROTEIN DDB_G0281931-RELATED"/>
    <property type="match status" value="1"/>
</dbReference>
<accession>A0A7N2LS00</accession>
<evidence type="ECO:0000256" key="8">
    <source>
        <dbReference type="ARBA" id="ARBA00022840"/>
    </source>
</evidence>
<evidence type="ECO:0000256" key="12">
    <source>
        <dbReference type="ARBA" id="ARBA00048679"/>
    </source>
</evidence>
<keyword evidence="10" id="KW-0325">Glycoprotein</keyword>
<evidence type="ECO:0000256" key="7">
    <source>
        <dbReference type="ARBA" id="ARBA00022741"/>
    </source>
</evidence>
<keyword evidence="13" id="KW-0472">Membrane</keyword>
<dbReference type="GO" id="GO:0016020">
    <property type="term" value="C:membrane"/>
    <property type="evidence" value="ECO:0007669"/>
    <property type="project" value="UniProtKB-SubCell"/>
</dbReference>
<dbReference type="InterPro" id="IPR021720">
    <property type="entry name" value="Malectin_dom"/>
</dbReference>
<keyword evidence="7" id="KW-0547">Nucleotide-binding</keyword>
<evidence type="ECO:0000256" key="1">
    <source>
        <dbReference type="ARBA" id="ARBA00004479"/>
    </source>
</evidence>
<dbReference type="SUPFAM" id="SSF56112">
    <property type="entry name" value="Protein kinase-like (PK-like)"/>
    <property type="match status" value="1"/>
</dbReference>
<dbReference type="InParanoid" id="A0A7N2LS00"/>
<keyword evidence="3" id="KW-0418">Kinase</keyword>
<name>A0A7N2LS00_QUELO</name>
<organism evidence="15 16">
    <name type="scientific">Quercus lobata</name>
    <name type="common">Valley oak</name>
    <dbReference type="NCBI Taxonomy" id="97700"/>
    <lineage>
        <taxon>Eukaryota</taxon>
        <taxon>Viridiplantae</taxon>
        <taxon>Streptophyta</taxon>
        <taxon>Embryophyta</taxon>
        <taxon>Tracheophyta</taxon>
        <taxon>Spermatophyta</taxon>
        <taxon>Magnoliopsida</taxon>
        <taxon>eudicotyledons</taxon>
        <taxon>Gunneridae</taxon>
        <taxon>Pentapetalae</taxon>
        <taxon>rosids</taxon>
        <taxon>fabids</taxon>
        <taxon>Fagales</taxon>
        <taxon>Fagaceae</taxon>
        <taxon>Quercus</taxon>
    </lineage>
</organism>
<evidence type="ECO:0000256" key="4">
    <source>
        <dbReference type="ARBA" id="ARBA00022553"/>
    </source>
</evidence>
<dbReference type="Gramene" id="QL05p050626:mrna">
    <property type="protein sequence ID" value="QL05p050626:mrna"/>
    <property type="gene ID" value="QL05p050626"/>
</dbReference>
<dbReference type="InterPro" id="IPR000719">
    <property type="entry name" value="Prot_kinase_dom"/>
</dbReference>
<reference evidence="15 16" key="1">
    <citation type="journal article" date="2016" name="G3 (Bethesda)">
        <title>First Draft Assembly and Annotation of the Genome of a California Endemic Oak Quercus lobata Nee (Fagaceae).</title>
        <authorList>
            <person name="Sork V.L."/>
            <person name="Fitz-Gibbon S.T."/>
            <person name="Puiu D."/>
            <person name="Crepeau M."/>
            <person name="Gugger P.F."/>
            <person name="Sherman R."/>
            <person name="Stevens K."/>
            <person name="Langley C.H."/>
            <person name="Pellegrini M."/>
            <person name="Salzberg S.L."/>
        </authorList>
    </citation>
    <scope>NUCLEOTIDE SEQUENCE [LARGE SCALE GENOMIC DNA]</scope>
    <source>
        <strain evidence="15 16">cv. SW786</strain>
    </source>
</reference>
<evidence type="ECO:0000256" key="11">
    <source>
        <dbReference type="ARBA" id="ARBA00047899"/>
    </source>
</evidence>
<dbReference type="Pfam" id="PF11721">
    <property type="entry name" value="Malectin"/>
    <property type="match status" value="1"/>
</dbReference>
<feature type="transmembrane region" description="Helical" evidence="13">
    <location>
        <begin position="221"/>
        <end position="242"/>
    </location>
</feature>
<evidence type="ECO:0000256" key="10">
    <source>
        <dbReference type="ARBA" id="ARBA00023180"/>
    </source>
</evidence>
<dbReference type="GO" id="GO:0004674">
    <property type="term" value="F:protein serine/threonine kinase activity"/>
    <property type="evidence" value="ECO:0007669"/>
    <property type="project" value="UniProtKB-KW"/>
</dbReference>
<evidence type="ECO:0000313" key="16">
    <source>
        <dbReference type="Proteomes" id="UP000594261"/>
    </source>
</evidence>
<keyword evidence="16" id="KW-1185">Reference proteome</keyword>
<evidence type="ECO:0000256" key="6">
    <source>
        <dbReference type="ARBA" id="ARBA00022729"/>
    </source>
</evidence>
<dbReference type="InterPro" id="IPR032675">
    <property type="entry name" value="LRR_dom_sf"/>
</dbReference>
<dbReference type="Pfam" id="PF00069">
    <property type="entry name" value="Pkinase"/>
    <property type="match status" value="1"/>
</dbReference>
<keyword evidence="13" id="KW-1133">Transmembrane helix</keyword>
<dbReference type="Gene3D" id="3.30.200.20">
    <property type="entry name" value="Phosphorylase Kinase, domain 1"/>
    <property type="match status" value="1"/>
</dbReference>
<evidence type="ECO:0000313" key="15">
    <source>
        <dbReference type="EnsemblPlants" id="QL05p050626:mrna"/>
    </source>
</evidence>
<dbReference type="Gene3D" id="2.60.120.430">
    <property type="entry name" value="Galactose-binding lectin"/>
    <property type="match status" value="1"/>
</dbReference>
<evidence type="ECO:0000259" key="14">
    <source>
        <dbReference type="PROSITE" id="PS50011"/>
    </source>
</evidence>
<dbReference type="SUPFAM" id="SSF52058">
    <property type="entry name" value="L domain-like"/>
    <property type="match status" value="1"/>
</dbReference>
<dbReference type="GO" id="GO:0005524">
    <property type="term" value="F:ATP binding"/>
    <property type="evidence" value="ECO:0007669"/>
    <property type="project" value="UniProtKB-KW"/>
</dbReference>
<dbReference type="InterPro" id="IPR011009">
    <property type="entry name" value="Kinase-like_dom_sf"/>
</dbReference>
<dbReference type="EC" id="2.7.11.1" evidence="2"/>
<keyword evidence="13" id="KW-0812">Transmembrane</keyword>
<dbReference type="AlphaFoldDB" id="A0A7N2LS00"/>
<dbReference type="EnsemblPlants" id="QL05p050626:mrna">
    <property type="protein sequence ID" value="QL05p050626:mrna"/>
    <property type="gene ID" value="QL05p050626"/>
</dbReference>
<evidence type="ECO:0000256" key="9">
    <source>
        <dbReference type="ARBA" id="ARBA00023170"/>
    </source>
</evidence>
<keyword evidence="5" id="KW-0808">Transferase</keyword>
<feature type="domain" description="Protein kinase" evidence="14">
    <location>
        <begin position="272"/>
        <end position="372"/>
    </location>
</feature>